<dbReference type="Proteomes" id="UP001523262">
    <property type="component" value="Unassembled WGS sequence"/>
</dbReference>
<sequence length="108" mass="11971">MKIFMLKSIGIAALMFISVLAGMQMANNGIHKMKSYNDPNFQDAISIKEKDINGRASSLREVLTSHDFEAKQKKLEELSSFNIFSSMGKKMSDGISSASEILVHVITK</sequence>
<protein>
    <submittedName>
        <fullName evidence="1">YqxA family protein</fullName>
    </submittedName>
</protein>
<reference evidence="1 2" key="1">
    <citation type="submission" date="2022-06" db="EMBL/GenBank/DDBJ databases">
        <authorList>
            <person name="Jeon C.O."/>
        </authorList>
    </citation>
    <scope>NUCLEOTIDE SEQUENCE [LARGE SCALE GENOMIC DNA]</scope>
    <source>
        <strain evidence="1 2">KCTC 13943</strain>
    </source>
</reference>
<keyword evidence="2" id="KW-1185">Reference proteome</keyword>
<gene>
    <name evidence="1" type="ORF">NDK43_03210</name>
</gene>
<dbReference type="Pfam" id="PF12438">
    <property type="entry name" value="DUF3679"/>
    <property type="match status" value="1"/>
</dbReference>
<evidence type="ECO:0000313" key="2">
    <source>
        <dbReference type="Proteomes" id="UP001523262"/>
    </source>
</evidence>
<name>A0ABT0W5G4_9BACI</name>
<comment type="caution">
    <text evidence="1">The sequence shown here is derived from an EMBL/GenBank/DDBJ whole genome shotgun (WGS) entry which is preliminary data.</text>
</comment>
<evidence type="ECO:0000313" key="1">
    <source>
        <dbReference type="EMBL" id="MCM2531585.1"/>
    </source>
</evidence>
<accession>A0ABT0W5G4</accession>
<organism evidence="1 2">
    <name type="scientific">Neobacillus pocheonensis</name>
    <dbReference type="NCBI Taxonomy" id="363869"/>
    <lineage>
        <taxon>Bacteria</taxon>
        <taxon>Bacillati</taxon>
        <taxon>Bacillota</taxon>
        <taxon>Bacilli</taxon>
        <taxon>Bacillales</taxon>
        <taxon>Bacillaceae</taxon>
        <taxon>Neobacillus</taxon>
    </lineage>
</organism>
<dbReference type="InterPro" id="IPR020534">
    <property type="entry name" value="Uncharacterised_YqxA"/>
</dbReference>
<dbReference type="EMBL" id="JAMQCR010000001">
    <property type="protein sequence ID" value="MCM2531585.1"/>
    <property type="molecule type" value="Genomic_DNA"/>
</dbReference>
<proteinExistence type="predicted"/>